<evidence type="ECO:0000313" key="3">
    <source>
        <dbReference type="EMBL" id="GJT29005.1"/>
    </source>
</evidence>
<feature type="domain" description="Tf2-1-like SH3-like" evidence="2">
    <location>
        <begin position="357"/>
        <end position="410"/>
    </location>
</feature>
<feature type="compositionally biased region" description="Basic and acidic residues" evidence="1">
    <location>
        <begin position="92"/>
        <end position="104"/>
    </location>
</feature>
<keyword evidence="4" id="KW-1185">Reference proteome</keyword>
<proteinExistence type="predicted"/>
<protein>
    <recommendedName>
        <fullName evidence="2">Tf2-1-like SH3-like domain-containing protein</fullName>
    </recommendedName>
</protein>
<dbReference type="Pfam" id="PF24626">
    <property type="entry name" value="SH3_Tf2-1"/>
    <property type="match status" value="1"/>
</dbReference>
<name>A0ABQ5CQS2_9ASTR</name>
<comment type="caution">
    <text evidence="3">The sequence shown here is derived from an EMBL/GenBank/DDBJ whole genome shotgun (WGS) entry which is preliminary data.</text>
</comment>
<dbReference type="PANTHER" id="PTHR46148:SF59">
    <property type="entry name" value="NUCLEOTIDYLTRANSFERASE, RIBONUCLEASE H"/>
    <property type="match status" value="1"/>
</dbReference>
<gene>
    <name evidence="3" type="ORF">Tco_0909280</name>
</gene>
<reference evidence="3" key="1">
    <citation type="journal article" date="2022" name="Int. J. Mol. Sci.">
        <title>Draft Genome of Tanacetum Coccineum: Genomic Comparison of Closely Related Tanacetum-Family Plants.</title>
        <authorList>
            <person name="Yamashiro T."/>
            <person name="Shiraishi A."/>
            <person name="Nakayama K."/>
            <person name="Satake H."/>
        </authorList>
    </citation>
    <scope>NUCLEOTIDE SEQUENCE</scope>
</reference>
<organism evidence="3 4">
    <name type="scientific">Tanacetum coccineum</name>
    <dbReference type="NCBI Taxonomy" id="301880"/>
    <lineage>
        <taxon>Eukaryota</taxon>
        <taxon>Viridiplantae</taxon>
        <taxon>Streptophyta</taxon>
        <taxon>Embryophyta</taxon>
        <taxon>Tracheophyta</taxon>
        <taxon>Spermatophyta</taxon>
        <taxon>Magnoliopsida</taxon>
        <taxon>eudicotyledons</taxon>
        <taxon>Gunneridae</taxon>
        <taxon>Pentapetalae</taxon>
        <taxon>asterids</taxon>
        <taxon>campanulids</taxon>
        <taxon>Asterales</taxon>
        <taxon>Asteraceae</taxon>
        <taxon>Asteroideae</taxon>
        <taxon>Anthemideae</taxon>
        <taxon>Anthemidinae</taxon>
        <taxon>Tanacetum</taxon>
    </lineage>
</organism>
<evidence type="ECO:0000313" key="4">
    <source>
        <dbReference type="Proteomes" id="UP001151760"/>
    </source>
</evidence>
<feature type="region of interest" description="Disordered" evidence="1">
    <location>
        <begin position="89"/>
        <end position="115"/>
    </location>
</feature>
<sequence length="493" mass="57558">MNICTTQSDKVTALEDELRNTKAVYNKSFITLTKRVKKLENKLKLRRRSAIVDSSKDKEASLYKEDPSKQGRMIEELDQDKNVNLVSSSKQGEAHETTEHKMESDVYFSTTSPQNDDDEVTLAETLVNIKRSVEKDKGKAIMQESESPKKIKKKEMIQMGHDEELAQRLHAEELVKSTARQEQEKYDFEKALELQKQLDEREEVVAKSSQVHDIDWSDPAVIRYHTLQNRSFSKAKVRKNMLWDQNNSFVPKDSEIEKEVMKRSGFVQKQLTEEEKKNDVESSKQVQKEDVIAEQVVKESSRKAEGGLKRKDSKAREDKDKRQKRQDDLEKLTLMEYVEVISDSEEDWDQQKVSPRKGVIRFGKWGKLNPRYIEPFKIIAKVGTVAYRLELPEQLSRVHSTFHVSNLKKCLSDKTLAIPLDEIQIDDELHFIEEHVEIKDREVKHLKQSRIPIVKVRWNSRRGPEFTWEREDQMQKKYPHLFGNFAPVADVTS</sequence>
<dbReference type="PANTHER" id="PTHR46148">
    <property type="entry name" value="CHROMO DOMAIN-CONTAINING PROTEIN"/>
    <property type="match status" value="1"/>
</dbReference>
<dbReference type="Proteomes" id="UP001151760">
    <property type="component" value="Unassembled WGS sequence"/>
</dbReference>
<feature type="region of interest" description="Disordered" evidence="1">
    <location>
        <begin position="300"/>
        <end position="326"/>
    </location>
</feature>
<evidence type="ECO:0000259" key="2">
    <source>
        <dbReference type="Pfam" id="PF24626"/>
    </source>
</evidence>
<dbReference type="InterPro" id="IPR056924">
    <property type="entry name" value="SH3_Tf2-1"/>
</dbReference>
<accession>A0ABQ5CQS2</accession>
<reference evidence="3" key="2">
    <citation type="submission" date="2022-01" db="EMBL/GenBank/DDBJ databases">
        <authorList>
            <person name="Yamashiro T."/>
            <person name="Shiraishi A."/>
            <person name="Satake H."/>
            <person name="Nakayama K."/>
        </authorList>
    </citation>
    <scope>NUCLEOTIDE SEQUENCE</scope>
</reference>
<evidence type="ECO:0000256" key="1">
    <source>
        <dbReference type="SAM" id="MobiDB-lite"/>
    </source>
</evidence>
<dbReference type="EMBL" id="BQNB010014507">
    <property type="protein sequence ID" value="GJT29005.1"/>
    <property type="molecule type" value="Genomic_DNA"/>
</dbReference>